<dbReference type="InterPro" id="IPR051070">
    <property type="entry name" value="NF-kappa-B_inhibitor"/>
</dbReference>
<dbReference type="KEGG" id="nss:113421203"/>
<feature type="repeat" description="ANK" evidence="3">
    <location>
        <begin position="324"/>
        <end position="356"/>
    </location>
</feature>
<feature type="repeat" description="ANK" evidence="3">
    <location>
        <begin position="391"/>
        <end position="423"/>
    </location>
</feature>
<proteinExistence type="predicted"/>
<feature type="repeat" description="ANK" evidence="3">
    <location>
        <begin position="358"/>
        <end position="390"/>
    </location>
</feature>
<dbReference type="InterPro" id="IPR002110">
    <property type="entry name" value="Ankyrin_rpt"/>
</dbReference>
<keyword evidence="1" id="KW-0677">Repeat</keyword>
<keyword evidence="5" id="KW-1185">Reference proteome</keyword>
<feature type="compositionally biased region" description="Polar residues" evidence="4">
    <location>
        <begin position="503"/>
        <end position="524"/>
    </location>
</feature>
<dbReference type="RefSeq" id="XP_026537245.1">
    <property type="nucleotide sequence ID" value="XM_026681460.1"/>
</dbReference>
<dbReference type="SUPFAM" id="SSF48403">
    <property type="entry name" value="Ankyrin repeat"/>
    <property type="match status" value="1"/>
</dbReference>
<feature type="region of interest" description="Disordered" evidence="4">
    <location>
        <begin position="446"/>
        <end position="547"/>
    </location>
</feature>
<feature type="region of interest" description="Disordered" evidence="4">
    <location>
        <begin position="1"/>
        <end position="89"/>
    </location>
</feature>
<dbReference type="PANTHER" id="PTHR46680">
    <property type="entry name" value="NF-KAPPA-B INHIBITOR ALPHA"/>
    <property type="match status" value="1"/>
</dbReference>
<evidence type="ECO:0000256" key="2">
    <source>
        <dbReference type="ARBA" id="ARBA00023043"/>
    </source>
</evidence>
<dbReference type="PROSITE" id="PS50297">
    <property type="entry name" value="ANK_REP_REGION"/>
    <property type="match status" value="4"/>
</dbReference>
<feature type="compositionally biased region" description="Polar residues" evidence="4">
    <location>
        <begin position="457"/>
        <end position="467"/>
    </location>
</feature>
<feature type="repeat" description="ANK" evidence="3">
    <location>
        <begin position="255"/>
        <end position="287"/>
    </location>
</feature>
<dbReference type="AlphaFoldDB" id="A0A6J1V3B4"/>
<dbReference type="CTD" id="602"/>
<feature type="region of interest" description="Disordered" evidence="4">
    <location>
        <begin position="105"/>
        <end position="130"/>
    </location>
</feature>
<protein>
    <submittedName>
        <fullName evidence="6">B-cell lymphoma 3 protein</fullName>
    </submittedName>
</protein>
<dbReference type="Proteomes" id="UP000504612">
    <property type="component" value="Unplaced"/>
</dbReference>
<dbReference type="InterPro" id="IPR036770">
    <property type="entry name" value="Ankyrin_rpt-contain_sf"/>
</dbReference>
<dbReference type="GO" id="GO:0005829">
    <property type="term" value="C:cytosol"/>
    <property type="evidence" value="ECO:0007669"/>
    <property type="project" value="TreeGrafter"/>
</dbReference>
<evidence type="ECO:0000313" key="6">
    <source>
        <dbReference type="RefSeq" id="XP_026537245.1"/>
    </source>
</evidence>
<reference evidence="6" key="1">
    <citation type="submission" date="2025-08" db="UniProtKB">
        <authorList>
            <consortium name="RefSeq"/>
        </authorList>
    </citation>
    <scope>IDENTIFICATION</scope>
</reference>
<keyword evidence="2 3" id="KW-0040">ANK repeat</keyword>
<dbReference type="Pfam" id="PF12796">
    <property type="entry name" value="Ank_2"/>
    <property type="match status" value="2"/>
</dbReference>
<name>A0A6J1V3B4_9SAUR</name>
<accession>A0A6J1V3B4</accession>
<evidence type="ECO:0000313" key="5">
    <source>
        <dbReference type="Proteomes" id="UP000504612"/>
    </source>
</evidence>
<organism evidence="5 6">
    <name type="scientific">Notechis scutatus</name>
    <name type="common">mainland tiger snake</name>
    <dbReference type="NCBI Taxonomy" id="8663"/>
    <lineage>
        <taxon>Eukaryota</taxon>
        <taxon>Metazoa</taxon>
        <taxon>Chordata</taxon>
        <taxon>Craniata</taxon>
        <taxon>Vertebrata</taxon>
        <taxon>Euteleostomi</taxon>
        <taxon>Lepidosauria</taxon>
        <taxon>Squamata</taxon>
        <taxon>Bifurcata</taxon>
        <taxon>Unidentata</taxon>
        <taxon>Episquamata</taxon>
        <taxon>Toxicofera</taxon>
        <taxon>Serpentes</taxon>
        <taxon>Colubroidea</taxon>
        <taxon>Elapidae</taxon>
        <taxon>Hydrophiinae</taxon>
        <taxon>Notechis</taxon>
    </lineage>
</organism>
<dbReference type="PROSITE" id="PS50088">
    <property type="entry name" value="ANK_REPEAT"/>
    <property type="match status" value="4"/>
</dbReference>
<evidence type="ECO:0000256" key="3">
    <source>
        <dbReference type="PROSITE-ProRule" id="PRU00023"/>
    </source>
</evidence>
<evidence type="ECO:0000256" key="1">
    <source>
        <dbReference type="ARBA" id="ARBA00022737"/>
    </source>
</evidence>
<feature type="region of interest" description="Disordered" evidence="4">
    <location>
        <begin position="211"/>
        <end position="236"/>
    </location>
</feature>
<dbReference type="Gene3D" id="1.25.40.20">
    <property type="entry name" value="Ankyrin repeat-containing domain"/>
    <property type="match status" value="1"/>
</dbReference>
<evidence type="ECO:0000256" key="4">
    <source>
        <dbReference type="SAM" id="MobiDB-lite"/>
    </source>
</evidence>
<gene>
    <name evidence="6" type="primary">BCL3</name>
</gene>
<dbReference type="GO" id="GO:0051059">
    <property type="term" value="F:NF-kappaB binding"/>
    <property type="evidence" value="ECO:0007669"/>
    <property type="project" value="TreeGrafter"/>
</dbReference>
<dbReference type="PANTHER" id="PTHR46680:SF2">
    <property type="entry name" value="NF-KAPPA-B INHIBITOR ZETA"/>
    <property type="match status" value="1"/>
</dbReference>
<dbReference type="GO" id="GO:0071356">
    <property type="term" value="P:cellular response to tumor necrosis factor"/>
    <property type="evidence" value="ECO:0007669"/>
    <property type="project" value="TreeGrafter"/>
</dbReference>
<dbReference type="PRINTS" id="PR01415">
    <property type="entry name" value="ANKYRIN"/>
</dbReference>
<dbReference type="GeneID" id="113421203"/>
<feature type="compositionally biased region" description="Basic residues" evidence="4">
    <location>
        <begin position="226"/>
        <end position="235"/>
    </location>
</feature>
<sequence>MAGEFPVDLRTWRKEGGQDKPPPSHGDPPLVPSAGHQAPRWGATTAGGATVPREPVAREASLGQPGPRPRTQDAAATPKGGLPEEKKPEMYLPLRKRRYAMEGANEDAPGPLAGKVPKTESELEGNGSQSPHCNGYRLPCYVSMPYPRVSVSYYSGLASPFLNPELPSLLQPLTRPSLLGILPSYPEFIHSLMPPAETQLALDIATATQQDEDGDTGCRYPEMTRKERKKERKKERNINNSMYSLAVINPFSYPPFQTPLHLAVIIAQPSLVKLLLSHGASPMVLDRHGQSALHLACEHSSLRCLQELLEGNPATLDLEARNFEGFTPLHLAVASLNRDIVLALLDHGADVDAVDIKSGRSPLLHAVENNNLDMVELLLQHGANVNAQSYGGNTALHTASGRGLLDMLRLLVRNGADGSLKNYHNDTALTIAKNKRVIDILKGKAVRPIPHPENSHDGSSPTVSAGSSPGLRTHSHVLHASPDSCSTIPSPDHTPKPHIAGHSPNTTTLRPESIIVTNGPSTSAPLPGVELDRSSHSSTLEQPMGFPRSSQVLHPENMTDPAFHTALYPFSPSSPHVSSHPLQLLPIGLNHPVVSMPPRTLASRMSMRYPGMDQSQRLLDLEGQAVLGCEGQWLHSSDGGPGAS</sequence>
<feature type="compositionally biased region" description="Pro residues" evidence="4">
    <location>
        <begin position="20"/>
        <end position="31"/>
    </location>
</feature>
<dbReference type="SMART" id="SM00248">
    <property type="entry name" value="ANK"/>
    <property type="match status" value="5"/>
</dbReference>